<evidence type="ECO:0000313" key="3">
    <source>
        <dbReference type="Proteomes" id="UP001302812"/>
    </source>
</evidence>
<reference evidence="2" key="2">
    <citation type="submission" date="2023-05" db="EMBL/GenBank/DDBJ databases">
        <authorList>
            <consortium name="Lawrence Berkeley National Laboratory"/>
            <person name="Steindorff A."/>
            <person name="Hensen N."/>
            <person name="Bonometti L."/>
            <person name="Westerberg I."/>
            <person name="Brannstrom I.O."/>
            <person name="Guillou S."/>
            <person name="Cros-Aarteil S."/>
            <person name="Calhoun S."/>
            <person name="Haridas S."/>
            <person name="Kuo A."/>
            <person name="Mondo S."/>
            <person name="Pangilinan J."/>
            <person name="Riley R."/>
            <person name="Labutti K."/>
            <person name="Andreopoulos B."/>
            <person name="Lipzen A."/>
            <person name="Chen C."/>
            <person name="Yanf M."/>
            <person name="Daum C."/>
            <person name="Ng V."/>
            <person name="Clum A."/>
            <person name="Ohm R."/>
            <person name="Martin F."/>
            <person name="Silar P."/>
            <person name="Natvig D."/>
            <person name="Lalanne C."/>
            <person name="Gautier V."/>
            <person name="Ament-Velasquez S.L."/>
            <person name="Kruys A."/>
            <person name="Hutchinson M.I."/>
            <person name="Powell A.J."/>
            <person name="Barry K."/>
            <person name="Miller A.N."/>
            <person name="Grigoriev I.V."/>
            <person name="Debuchy R."/>
            <person name="Gladieux P."/>
            <person name="Thoren M.H."/>
            <person name="Johannesson H."/>
        </authorList>
    </citation>
    <scope>NUCLEOTIDE SEQUENCE</scope>
    <source>
        <strain evidence="2">CBS 508.74</strain>
    </source>
</reference>
<reference evidence="2" key="1">
    <citation type="journal article" date="2023" name="Mol. Phylogenet. Evol.">
        <title>Genome-scale phylogeny and comparative genomics of the fungal order Sordariales.</title>
        <authorList>
            <person name="Hensen N."/>
            <person name="Bonometti L."/>
            <person name="Westerberg I."/>
            <person name="Brannstrom I.O."/>
            <person name="Guillou S."/>
            <person name="Cros-Aarteil S."/>
            <person name="Calhoun S."/>
            <person name="Haridas S."/>
            <person name="Kuo A."/>
            <person name="Mondo S."/>
            <person name="Pangilinan J."/>
            <person name="Riley R."/>
            <person name="LaButti K."/>
            <person name="Andreopoulos B."/>
            <person name="Lipzen A."/>
            <person name="Chen C."/>
            <person name="Yan M."/>
            <person name="Daum C."/>
            <person name="Ng V."/>
            <person name="Clum A."/>
            <person name="Steindorff A."/>
            <person name="Ohm R.A."/>
            <person name="Martin F."/>
            <person name="Silar P."/>
            <person name="Natvig D.O."/>
            <person name="Lalanne C."/>
            <person name="Gautier V."/>
            <person name="Ament-Velasquez S.L."/>
            <person name="Kruys A."/>
            <person name="Hutchinson M.I."/>
            <person name="Powell A.J."/>
            <person name="Barry K."/>
            <person name="Miller A.N."/>
            <person name="Grigoriev I.V."/>
            <person name="Debuchy R."/>
            <person name="Gladieux P."/>
            <person name="Hiltunen Thoren M."/>
            <person name="Johannesson H."/>
        </authorList>
    </citation>
    <scope>NUCLEOTIDE SEQUENCE</scope>
    <source>
        <strain evidence="2">CBS 508.74</strain>
    </source>
</reference>
<accession>A0AAN6TKR8</accession>
<feature type="region of interest" description="Disordered" evidence="1">
    <location>
        <begin position="1"/>
        <end position="35"/>
    </location>
</feature>
<protein>
    <submittedName>
        <fullName evidence="2">Uncharacterized protein</fullName>
    </submittedName>
</protein>
<dbReference type="EMBL" id="MU853333">
    <property type="protein sequence ID" value="KAK4116248.1"/>
    <property type="molecule type" value="Genomic_DNA"/>
</dbReference>
<keyword evidence="3" id="KW-1185">Reference proteome</keyword>
<feature type="region of interest" description="Disordered" evidence="1">
    <location>
        <begin position="305"/>
        <end position="359"/>
    </location>
</feature>
<feature type="region of interest" description="Disordered" evidence="1">
    <location>
        <begin position="256"/>
        <end position="285"/>
    </location>
</feature>
<evidence type="ECO:0000256" key="1">
    <source>
        <dbReference type="SAM" id="MobiDB-lite"/>
    </source>
</evidence>
<proteinExistence type="predicted"/>
<dbReference type="GeneID" id="89941425"/>
<dbReference type="RefSeq" id="XP_064673818.1">
    <property type="nucleotide sequence ID" value="XM_064817300.1"/>
</dbReference>
<feature type="compositionally biased region" description="Low complexity" evidence="1">
    <location>
        <begin position="340"/>
        <end position="356"/>
    </location>
</feature>
<dbReference type="AlphaFoldDB" id="A0AAN6TKR8"/>
<feature type="region of interest" description="Disordered" evidence="1">
    <location>
        <begin position="524"/>
        <end position="684"/>
    </location>
</feature>
<comment type="caution">
    <text evidence="2">The sequence shown here is derived from an EMBL/GenBank/DDBJ whole genome shotgun (WGS) entry which is preliminary data.</text>
</comment>
<name>A0AAN6TKR8_9PEZI</name>
<feature type="compositionally biased region" description="Low complexity" evidence="1">
    <location>
        <begin position="1"/>
        <end position="25"/>
    </location>
</feature>
<evidence type="ECO:0000313" key="2">
    <source>
        <dbReference type="EMBL" id="KAK4116248.1"/>
    </source>
</evidence>
<sequence>MIASLSRKQSTSASSSSLGTARRATPLFHPLSPPPVREIEKYEKRLLPLLPFRARRQSLVSAFSKEVNEALATPDGSIFDYNQSECNNSESDQEDSEMAFILDNQAGSLSKGKKLMGDAANVPRRMPDQAGHSAPTLTQRAPRVPGPDHLAALRERRRTMHNHDEKAHRVLGIPANVHLHIARPQTPYPTAVLDHRYEADEPSSVSPLSVSSSPFGQEFRTAVSELGAADAEAEDKGYCSDPSPIHSSPRRIKRISTARSAIPRPLQITKPPKPGRGNEEETSKRASYDYPYHVAQLQIAQHDAKCSPTTSSPDTGISIPIALFDSNKPTPPFGGGTGGKRSSTPSTPRLSRGSSLIAPARAFLRRSGIGMGTATPATPAPTPTSAAFDHRRVQPACPPPIRKPPRSLSASPPNSKTRTKTTTPSPWQPSCASAPASCSALPAGTNARTPPTATAPATAKAKTGMISALAAKTTDLARQLNKSIGLGITTMSMSGDERRRQKLKSRIQVLPDGRQVFSCSPTAVISNDSNVSPPAPGFGKESSNAGQPWKRSPGGSGSGNGSVRANPAPPGPGPGPGSGSVRVRMETGARTTTTRSNLSTPSPSARRGISPRRQGTSRGGSPPLLSGSRVAVAIGGGESSRRGRRGVSAGLREVARAPRRPSPLPRPSSSRLDRDGIVGRSNHHGLGLGMGMGVGMREAGWVKPAM</sequence>
<gene>
    <name evidence="2" type="ORF">N656DRAFT_794573</name>
</gene>
<feature type="compositionally biased region" description="Basic and acidic residues" evidence="1">
    <location>
        <begin position="276"/>
        <end position="285"/>
    </location>
</feature>
<feature type="region of interest" description="Disordered" evidence="1">
    <location>
        <begin position="392"/>
        <end position="458"/>
    </location>
</feature>
<dbReference type="Proteomes" id="UP001302812">
    <property type="component" value="Unassembled WGS sequence"/>
</dbReference>
<feature type="compositionally biased region" description="Low complexity" evidence="1">
    <location>
        <begin position="619"/>
        <end position="629"/>
    </location>
</feature>
<feature type="compositionally biased region" description="Low complexity" evidence="1">
    <location>
        <begin position="411"/>
        <end position="458"/>
    </location>
</feature>
<organism evidence="2 3">
    <name type="scientific">Canariomyces notabilis</name>
    <dbReference type="NCBI Taxonomy" id="2074819"/>
    <lineage>
        <taxon>Eukaryota</taxon>
        <taxon>Fungi</taxon>
        <taxon>Dikarya</taxon>
        <taxon>Ascomycota</taxon>
        <taxon>Pezizomycotina</taxon>
        <taxon>Sordariomycetes</taxon>
        <taxon>Sordariomycetidae</taxon>
        <taxon>Sordariales</taxon>
        <taxon>Chaetomiaceae</taxon>
        <taxon>Canariomyces</taxon>
    </lineage>
</organism>
<feature type="compositionally biased region" description="Polar residues" evidence="1">
    <location>
        <begin position="589"/>
        <end position="603"/>
    </location>
</feature>